<sequence length="139" mass="15277">MARTPVLLAIFLPVVLAALVYMGAVFIDDRFGPHVAREIIIAFLALAAVLAIAFRRFLLPEEAPGEGTILSTFWVVMGAAALFFADAGFEAFVYPAFALHGFQPLRFAEHGMDMVVFGLMLIAAGFVMRRQMLRALKEK</sequence>
<name>A0A846N3I0_9PROT</name>
<comment type="caution">
    <text evidence="2">The sequence shown here is derived from an EMBL/GenBank/DDBJ whole genome shotgun (WGS) entry which is preliminary data.</text>
</comment>
<keyword evidence="1" id="KW-1133">Transmembrane helix</keyword>
<keyword evidence="3" id="KW-1185">Reference proteome</keyword>
<evidence type="ECO:0000313" key="2">
    <source>
        <dbReference type="EMBL" id="NIK90069.1"/>
    </source>
</evidence>
<feature type="transmembrane region" description="Helical" evidence="1">
    <location>
        <begin position="114"/>
        <end position="132"/>
    </location>
</feature>
<proteinExistence type="predicted"/>
<accession>A0A846N3I0</accession>
<feature type="transmembrane region" description="Helical" evidence="1">
    <location>
        <begin position="70"/>
        <end position="94"/>
    </location>
</feature>
<evidence type="ECO:0000256" key="1">
    <source>
        <dbReference type="SAM" id="Phobius"/>
    </source>
</evidence>
<dbReference type="AlphaFoldDB" id="A0A846N3I0"/>
<dbReference type="Proteomes" id="UP000570514">
    <property type="component" value="Unassembled WGS sequence"/>
</dbReference>
<keyword evidence="1" id="KW-0472">Membrane</keyword>
<feature type="transmembrane region" description="Helical" evidence="1">
    <location>
        <begin position="7"/>
        <end position="27"/>
    </location>
</feature>
<keyword evidence="1" id="KW-0812">Transmembrane</keyword>
<reference evidence="2 3" key="1">
    <citation type="submission" date="2020-03" db="EMBL/GenBank/DDBJ databases">
        <title>Genomic Encyclopedia of Type Strains, Phase IV (KMG-IV): sequencing the most valuable type-strain genomes for metagenomic binning, comparative biology and taxonomic classification.</title>
        <authorList>
            <person name="Goeker M."/>
        </authorList>
    </citation>
    <scope>NUCLEOTIDE SEQUENCE [LARGE SCALE GENOMIC DNA]</scope>
    <source>
        <strain evidence="2 3">DSM 19867</strain>
    </source>
</reference>
<dbReference type="RefSeq" id="WP_167084310.1">
    <property type="nucleotide sequence ID" value="NZ_BAAADC010000001.1"/>
</dbReference>
<gene>
    <name evidence="2" type="ORF">FHS83_003387</name>
</gene>
<organism evidence="2 3">
    <name type="scientific">Rhizomicrobium palustre</name>
    <dbReference type="NCBI Taxonomy" id="189966"/>
    <lineage>
        <taxon>Bacteria</taxon>
        <taxon>Pseudomonadati</taxon>
        <taxon>Pseudomonadota</taxon>
        <taxon>Alphaproteobacteria</taxon>
        <taxon>Micropepsales</taxon>
        <taxon>Micropepsaceae</taxon>
        <taxon>Rhizomicrobium</taxon>
    </lineage>
</organism>
<evidence type="ECO:0000313" key="3">
    <source>
        <dbReference type="Proteomes" id="UP000570514"/>
    </source>
</evidence>
<feature type="transmembrane region" description="Helical" evidence="1">
    <location>
        <begin position="39"/>
        <end position="58"/>
    </location>
</feature>
<dbReference type="EMBL" id="JAASRM010000001">
    <property type="protein sequence ID" value="NIK90069.1"/>
    <property type="molecule type" value="Genomic_DNA"/>
</dbReference>
<protein>
    <submittedName>
        <fullName evidence="2">Cytochrome c biogenesis factor</fullName>
    </submittedName>
</protein>